<sequence>MGWSLASLSTTPDVPIPTTLSHNLRDSEINRIIAVIKGFISSLNAKNTSEFEKYCVRAGGMSLRPPAPTMPRFCTIGAFVEYTAKLDHDINERILDAEVKVNEEGNLAAVWAPFRAKVNGVVNHVGVELFILHKLNGGWKVTALADSCRRPTEEEKILLL</sequence>
<evidence type="ECO:0000313" key="2">
    <source>
        <dbReference type="Proteomes" id="UP000000560"/>
    </source>
</evidence>
<dbReference type="GeneID" id="2874117"/>
<dbReference type="InParanoid" id="Q5B8H9"/>
<gene>
    <name evidence="1" type="ORF">ANIA_03151</name>
</gene>
<dbReference type="Proteomes" id="UP000000560">
    <property type="component" value="Chromosome VI"/>
</dbReference>
<keyword evidence="2" id="KW-1185">Reference proteome</keyword>
<evidence type="ECO:0008006" key="3">
    <source>
        <dbReference type="Google" id="ProtNLM"/>
    </source>
</evidence>
<name>Q5B8H9_EMENI</name>
<dbReference type="VEuPathDB" id="FungiDB:AN3151"/>
<accession>Q5B8H9</accession>
<dbReference type="InterPro" id="IPR032710">
    <property type="entry name" value="NTF2-like_dom_sf"/>
</dbReference>
<dbReference type="KEGG" id="ani:ANIA_03151"/>
<dbReference type="Gene3D" id="3.10.450.50">
    <property type="match status" value="1"/>
</dbReference>
<dbReference type="HOGENOM" id="CLU_136871_0_0_1"/>
<proteinExistence type="predicted"/>
<dbReference type="AlphaFoldDB" id="Q5B8H9"/>
<dbReference type="eggNOG" id="ENOG502RNI0">
    <property type="taxonomic scope" value="Eukaryota"/>
</dbReference>
<dbReference type="OMA" id="DSCRQPT"/>
<dbReference type="RefSeq" id="XP_660755.1">
    <property type="nucleotide sequence ID" value="XM_655663.1"/>
</dbReference>
<reference evidence="2" key="1">
    <citation type="journal article" date="2005" name="Nature">
        <title>Sequencing of Aspergillus nidulans and comparative analysis with A. fumigatus and A. oryzae.</title>
        <authorList>
            <person name="Galagan J.E."/>
            <person name="Calvo S.E."/>
            <person name="Cuomo C."/>
            <person name="Ma L.J."/>
            <person name="Wortman J.R."/>
            <person name="Batzoglou S."/>
            <person name="Lee S.I."/>
            <person name="Basturkmen M."/>
            <person name="Spevak C.C."/>
            <person name="Clutterbuck J."/>
            <person name="Kapitonov V."/>
            <person name="Jurka J."/>
            <person name="Scazzocchio C."/>
            <person name="Farman M."/>
            <person name="Butler J."/>
            <person name="Purcell S."/>
            <person name="Harris S."/>
            <person name="Braus G.H."/>
            <person name="Draht O."/>
            <person name="Busch S."/>
            <person name="D'Enfert C."/>
            <person name="Bouchier C."/>
            <person name="Goldman G.H."/>
            <person name="Bell-Pedersen D."/>
            <person name="Griffiths-Jones S."/>
            <person name="Doonan J.H."/>
            <person name="Yu J."/>
            <person name="Vienken K."/>
            <person name="Pain A."/>
            <person name="Freitag M."/>
            <person name="Selker E.U."/>
            <person name="Archer D.B."/>
            <person name="Penalva M.A."/>
            <person name="Oakley B.R."/>
            <person name="Momany M."/>
            <person name="Tanaka T."/>
            <person name="Kumagai T."/>
            <person name="Asai K."/>
            <person name="Machida M."/>
            <person name="Nierman W.C."/>
            <person name="Denning D.W."/>
            <person name="Caddick M."/>
            <person name="Hynes M."/>
            <person name="Paoletti M."/>
            <person name="Fischer R."/>
            <person name="Miller B."/>
            <person name="Dyer P."/>
            <person name="Sachs M.S."/>
            <person name="Osmani S.A."/>
            <person name="Birren B.W."/>
        </authorList>
    </citation>
    <scope>NUCLEOTIDE SEQUENCE [LARGE SCALE GENOMIC DNA]</scope>
    <source>
        <strain evidence="2">FGSC A4 / ATCC 38163 / CBS 112.46 / NRRL 194 / M139</strain>
    </source>
</reference>
<dbReference type="OrthoDB" id="2896390at2759"/>
<evidence type="ECO:0000313" key="1">
    <source>
        <dbReference type="EMBL" id="CBF83304.1"/>
    </source>
</evidence>
<organism evidence="1 2">
    <name type="scientific">Emericella nidulans (strain FGSC A4 / ATCC 38163 / CBS 112.46 / NRRL 194 / M139)</name>
    <name type="common">Aspergillus nidulans</name>
    <dbReference type="NCBI Taxonomy" id="227321"/>
    <lineage>
        <taxon>Eukaryota</taxon>
        <taxon>Fungi</taxon>
        <taxon>Dikarya</taxon>
        <taxon>Ascomycota</taxon>
        <taxon>Pezizomycotina</taxon>
        <taxon>Eurotiomycetes</taxon>
        <taxon>Eurotiomycetidae</taxon>
        <taxon>Eurotiales</taxon>
        <taxon>Aspergillaceae</taxon>
        <taxon>Aspergillus</taxon>
        <taxon>Aspergillus subgen. Nidulantes</taxon>
    </lineage>
</organism>
<accession>C8VIG4</accession>
<dbReference type="EMBL" id="BN001306">
    <property type="protein sequence ID" value="CBF83304.1"/>
    <property type="molecule type" value="Genomic_DNA"/>
</dbReference>
<reference evidence="2" key="2">
    <citation type="journal article" date="2009" name="Fungal Genet. Biol.">
        <title>The 2008 update of the Aspergillus nidulans genome annotation: a community effort.</title>
        <authorList>
            <person name="Wortman J.R."/>
            <person name="Gilsenan J.M."/>
            <person name="Joardar V."/>
            <person name="Deegan J."/>
            <person name="Clutterbuck J."/>
            <person name="Andersen M.R."/>
            <person name="Archer D."/>
            <person name="Bencina M."/>
            <person name="Braus G."/>
            <person name="Coutinho P."/>
            <person name="von Dohren H."/>
            <person name="Doonan J."/>
            <person name="Driessen A.J."/>
            <person name="Durek P."/>
            <person name="Espeso E."/>
            <person name="Fekete E."/>
            <person name="Flipphi M."/>
            <person name="Estrada C.G."/>
            <person name="Geysens S."/>
            <person name="Goldman G."/>
            <person name="de Groot P.W."/>
            <person name="Hansen K."/>
            <person name="Harris S.D."/>
            <person name="Heinekamp T."/>
            <person name="Helmstaedt K."/>
            <person name="Henrissat B."/>
            <person name="Hofmann G."/>
            <person name="Homan T."/>
            <person name="Horio T."/>
            <person name="Horiuchi H."/>
            <person name="James S."/>
            <person name="Jones M."/>
            <person name="Karaffa L."/>
            <person name="Karanyi Z."/>
            <person name="Kato M."/>
            <person name="Keller N."/>
            <person name="Kelly D.E."/>
            <person name="Kiel J.A."/>
            <person name="Kim J.M."/>
            <person name="van der Klei I.J."/>
            <person name="Klis F.M."/>
            <person name="Kovalchuk A."/>
            <person name="Krasevec N."/>
            <person name="Kubicek C.P."/>
            <person name="Liu B."/>
            <person name="Maccabe A."/>
            <person name="Meyer V."/>
            <person name="Mirabito P."/>
            <person name="Miskei M."/>
            <person name="Mos M."/>
            <person name="Mullins J."/>
            <person name="Nelson D.R."/>
            <person name="Nielsen J."/>
            <person name="Oakley B.R."/>
            <person name="Osmani S.A."/>
            <person name="Pakula T."/>
            <person name="Paszewski A."/>
            <person name="Paulsen I."/>
            <person name="Pilsyk S."/>
            <person name="Pocsi I."/>
            <person name="Punt P.J."/>
            <person name="Ram A.F."/>
            <person name="Ren Q."/>
            <person name="Robellet X."/>
            <person name="Robson G."/>
            <person name="Seiboth B."/>
            <person name="van Solingen P."/>
            <person name="Specht T."/>
            <person name="Sun J."/>
            <person name="Taheri-Talesh N."/>
            <person name="Takeshita N."/>
            <person name="Ussery D."/>
            <person name="vanKuyk P.A."/>
            <person name="Visser H."/>
            <person name="van de Vondervoort P.J."/>
            <person name="de Vries R.P."/>
            <person name="Walton J."/>
            <person name="Xiang X."/>
            <person name="Xiong Y."/>
            <person name="Zeng A.P."/>
            <person name="Brandt B.W."/>
            <person name="Cornell M.J."/>
            <person name="van den Hondel C.A."/>
            <person name="Visser J."/>
            <person name="Oliver S.G."/>
            <person name="Turner G."/>
        </authorList>
    </citation>
    <scope>GENOME REANNOTATION</scope>
    <source>
        <strain evidence="2">FGSC A4 / ATCC 38163 / CBS 112.46 / NRRL 194 / M139</strain>
    </source>
</reference>
<protein>
    <recommendedName>
        <fullName evidence="3">SnoaL-like domain-containing protein</fullName>
    </recommendedName>
</protein>
<dbReference type="SUPFAM" id="SSF54427">
    <property type="entry name" value="NTF2-like"/>
    <property type="match status" value="1"/>
</dbReference>